<dbReference type="GO" id="GO:0003676">
    <property type="term" value="F:nucleic acid binding"/>
    <property type="evidence" value="ECO:0007669"/>
    <property type="project" value="InterPro"/>
</dbReference>
<dbReference type="SMART" id="SM00479">
    <property type="entry name" value="EXOIII"/>
    <property type="match status" value="1"/>
</dbReference>
<evidence type="ECO:0000256" key="1">
    <source>
        <dbReference type="ARBA" id="ARBA00022722"/>
    </source>
</evidence>
<dbReference type="Proteomes" id="UP000595053">
    <property type="component" value="Chromosome"/>
</dbReference>
<dbReference type="InterPro" id="IPR012337">
    <property type="entry name" value="RNaseH-like_sf"/>
</dbReference>
<dbReference type="SUPFAM" id="SSF53098">
    <property type="entry name" value="Ribonuclease H-like"/>
    <property type="match status" value="1"/>
</dbReference>
<dbReference type="PANTHER" id="PTHR30231">
    <property type="entry name" value="DNA POLYMERASE III SUBUNIT EPSILON"/>
    <property type="match status" value="1"/>
</dbReference>
<evidence type="ECO:0000256" key="4">
    <source>
        <dbReference type="SAM" id="MobiDB-lite"/>
    </source>
</evidence>
<dbReference type="InterPro" id="IPR013520">
    <property type="entry name" value="Ribonucl_H"/>
</dbReference>
<gene>
    <name evidence="6" type="ORF">INS88_07245</name>
</gene>
<dbReference type="AlphaFoldDB" id="A0A7M1QT57"/>
<organism evidence="6 7">
    <name type="scientific">Trueperella pecoris</name>
    <dbReference type="NCBI Taxonomy" id="2733571"/>
    <lineage>
        <taxon>Bacteria</taxon>
        <taxon>Bacillati</taxon>
        <taxon>Actinomycetota</taxon>
        <taxon>Actinomycetes</taxon>
        <taxon>Actinomycetales</taxon>
        <taxon>Actinomycetaceae</taxon>
        <taxon>Trueperella</taxon>
    </lineage>
</organism>
<dbReference type="CDD" id="cd06127">
    <property type="entry name" value="DEDDh"/>
    <property type="match status" value="1"/>
</dbReference>
<keyword evidence="2" id="KW-0378">Hydrolase</keyword>
<protein>
    <submittedName>
        <fullName evidence="6">DNA polymerase III subunit epsilon</fullName>
    </submittedName>
</protein>
<dbReference type="PANTHER" id="PTHR30231:SF4">
    <property type="entry name" value="PROTEIN NEN2"/>
    <property type="match status" value="1"/>
</dbReference>
<feature type="domain" description="Exonuclease" evidence="5">
    <location>
        <begin position="6"/>
        <end position="186"/>
    </location>
</feature>
<evidence type="ECO:0000313" key="7">
    <source>
        <dbReference type="Proteomes" id="UP000595053"/>
    </source>
</evidence>
<feature type="region of interest" description="Disordered" evidence="4">
    <location>
        <begin position="216"/>
        <end position="246"/>
    </location>
</feature>
<evidence type="ECO:0000259" key="5">
    <source>
        <dbReference type="SMART" id="SM00479"/>
    </source>
</evidence>
<reference evidence="6 7" key="1">
    <citation type="submission" date="2020-10" db="EMBL/GenBank/DDBJ databases">
        <title>Trueperella pecoris sp. nov. isolated from bovine and porcine specimens.</title>
        <authorList>
            <person name="Schoenecker L."/>
            <person name="Schnydrig P."/>
            <person name="Brodard I."/>
            <person name="Thomann A."/>
            <person name="Hemphill A."/>
            <person name="Rodriguez-Campos S."/>
            <person name="Perreten V."/>
            <person name="Jores J."/>
            <person name="Kittl S."/>
        </authorList>
    </citation>
    <scope>NUCLEOTIDE SEQUENCE [LARGE SCALE GENOMIC DNA]</scope>
    <source>
        <strain evidence="6 7">15A0121</strain>
    </source>
</reference>
<evidence type="ECO:0000256" key="2">
    <source>
        <dbReference type="ARBA" id="ARBA00022801"/>
    </source>
</evidence>
<accession>A0A7M1QT57</accession>
<dbReference type="InterPro" id="IPR036397">
    <property type="entry name" value="RNaseH_sf"/>
</dbReference>
<dbReference type="GO" id="GO:0008408">
    <property type="term" value="F:3'-5' exonuclease activity"/>
    <property type="evidence" value="ECO:0007669"/>
    <property type="project" value="TreeGrafter"/>
</dbReference>
<dbReference type="GO" id="GO:0005829">
    <property type="term" value="C:cytosol"/>
    <property type="evidence" value="ECO:0007669"/>
    <property type="project" value="TreeGrafter"/>
</dbReference>
<name>A0A7M1QT57_9ACTO</name>
<dbReference type="Pfam" id="PF00929">
    <property type="entry name" value="RNase_T"/>
    <property type="match status" value="1"/>
</dbReference>
<proteinExistence type="predicted"/>
<dbReference type="RefSeq" id="WP_193327163.1">
    <property type="nucleotide sequence ID" value="NZ_CP053291.1"/>
</dbReference>
<evidence type="ECO:0000313" key="6">
    <source>
        <dbReference type="EMBL" id="QOR45078.1"/>
    </source>
</evidence>
<keyword evidence="7" id="KW-1185">Reference proteome</keyword>
<evidence type="ECO:0000256" key="3">
    <source>
        <dbReference type="ARBA" id="ARBA00022839"/>
    </source>
</evidence>
<keyword evidence="3" id="KW-0269">Exonuclease</keyword>
<dbReference type="Gene3D" id="3.30.420.10">
    <property type="entry name" value="Ribonuclease H-like superfamily/Ribonuclease H"/>
    <property type="match status" value="1"/>
</dbReference>
<keyword evidence="1" id="KW-0540">Nuclease</keyword>
<sequence>MWTSLPRAGFDTETTGVNVLTDRLVTAAVIIRDGDSEERYTWMADPGVEIPEYASAVHGITTERARAEGRPIRDVLEEVAQVLARHMAAGNPVVAYNASFDFSLLENELARHGLPTLAGRLGGDIFPVIDPYFLDRHVDRYRRGKRNLESIARHYGVPADETFHEAEGDVRMTLRVLNKILEKYPALADAPLDVLMNDQLAAYNNFMDFISRKFPRSKDEPRGWPVATLAAEPDDTDDSDGPLTLF</sequence>
<dbReference type="NCBIfam" id="NF005927">
    <property type="entry name" value="PRK07942.1"/>
    <property type="match status" value="1"/>
</dbReference>
<dbReference type="EMBL" id="CP063213">
    <property type="protein sequence ID" value="QOR45078.1"/>
    <property type="molecule type" value="Genomic_DNA"/>
</dbReference>